<evidence type="ECO:0000256" key="2">
    <source>
        <dbReference type="ARBA" id="ARBA00022723"/>
    </source>
</evidence>
<dbReference type="Gene3D" id="3.30.70.20">
    <property type="match status" value="1"/>
</dbReference>
<dbReference type="EMBL" id="JAOQKE010000005">
    <property type="protein sequence ID" value="MCU6724963.1"/>
    <property type="molecule type" value="Genomic_DNA"/>
</dbReference>
<evidence type="ECO:0000256" key="3">
    <source>
        <dbReference type="ARBA" id="ARBA00022982"/>
    </source>
</evidence>
<evidence type="ECO:0000256" key="5">
    <source>
        <dbReference type="ARBA" id="ARBA00023014"/>
    </source>
</evidence>
<keyword evidence="2 6" id="KW-0479">Metal-binding</keyword>
<comment type="function">
    <text evidence="6">Ferredoxins are iron-sulfur proteins that transfer electrons in a wide variety of metabolic reactions.</text>
</comment>
<dbReference type="PROSITE" id="PS00198">
    <property type="entry name" value="4FE4S_FER_1"/>
    <property type="match status" value="1"/>
</dbReference>
<evidence type="ECO:0000313" key="9">
    <source>
        <dbReference type="Proteomes" id="UP001652338"/>
    </source>
</evidence>
<gene>
    <name evidence="8" type="ORF">OCV47_06310</name>
</gene>
<evidence type="ECO:0000256" key="4">
    <source>
        <dbReference type="ARBA" id="ARBA00023004"/>
    </source>
</evidence>
<accession>A0ABT2SKC7</accession>
<dbReference type="PANTHER" id="PTHR36923:SF3">
    <property type="entry name" value="FERREDOXIN"/>
    <property type="match status" value="1"/>
</dbReference>
<keyword evidence="1 6" id="KW-0813">Transport</keyword>
<dbReference type="Proteomes" id="UP001652338">
    <property type="component" value="Unassembled WGS sequence"/>
</dbReference>
<sequence length="61" mass="6651">MKYFVNEECIGCGLCNGLCPKVFYMNQEGVAEAVDQEVDADDVSSANDAMNSCPVQAIEER</sequence>
<evidence type="ECO:0000256" key="6">
    <source>
        <dbReference type="RuleBase" id="RU368020"/>
    </source>
</evidence>
<reference evidence="8 9" key="1">
    <citation type="journal article" date="2021" name="ISME Commun">
        <title>Automated analysis of genomic sequences facilitates high-throughput and comprehensive description of bacteria.</title>
        <authorList>
            <person name="Hitch T.C.A."/>
        </authorList>
    </citation>
    <scope>NUCLEOTIDE SEQUENCE [LARGE SCALE GENOMIC DNA]</scope>
    <source>
        <strain evidence="8 9">Sanger_29</strain>
    </source>
</reference>
<evidence type="ECO:0000256" key="1">
    <source>
        <dbReference type="ARBA" id="ARBA00022448"/>
    </source>
</evidence>
<dbReference type="InterPro" id="IPR017896">
    <property type="entry name" value="4Fe4S_Fe-S-bd"/>
</dbReference>
<dbReference type="PANTHER" id="PTHR36923">
    <property type="entry name" value="FERREDOXIN"/>
    <property type="match status" value="1"/>
</dbReference>
<name>A0ABT2SKC7_9FIRM</name>
<organism evidence="8 9">
    <name type="scientific">Muricoprocola aceti</name>
    <dbReference type="NCBI Taxonomy" id="2981772"/>
    <lineage>
        <taxon>Bacteria</taxon>
        <taxon>Bacillati</taxon>
        <taxon>Bacillota</taxon>
        <taxon>Clostridia</taxon>
        <taxon>Lachnospirales</taxon>
        <taxon>Lachnospiraceae</taxon>
        <taxon>Muricoprocola</taxon>
    </lineage>
</organism>
<dbReference type="Pfam" id="PF13370">
    <property type="entry name" value="Fer4_13"/>
    <property type="match status" value="1"/>
</dbReference>
<comment type="caution">
    <text evidence="8">The sequence shown here is derived from an EMBL/GenBank/DDBJ whole genome shotgun (WGS) entry which is preliminary data.</text>
</comment>
<proteinExistence type="predicted"/>
<feature type="domain" description="4Fe-4S ferredoxin-type" evidence="7">
    <location>
        <begin position="1"/>
        <end position="28"/>
    </location>
</feature>
<dbReference type="InterPro" id="IPR051269">
    <property type="entry name" value="Fe-S_cluster_ET"/>
</dbReference>
<dbReference type="InterPro" id="IPR001080">
    <property type="entry name" value="3Fe4S_ferredoxin"/>
</dbReference>
<evidence type="ECO:0000259" key="7">
    <source>
        <dbReference type="PROSITE" id="PS51379"/>
    </source>
</evidence>
<dbReference type="SUPFAM" id="SSF54862">
    <property type="entry name" value="4Fe-4S ferredoxins"/>
    <property type="match status" value="1"/>
</dbReference>
<dbReference type="PRINTS" id="PR00352">
    <property type="entry name" value="3FE4SFRDOXIN"/>
</dbReference>
<protein>
    <recommendedName>
        <fullName evidence="6">Ferredoxin</fullName>
    </recommendedName>
</protein>
<dbReference type="RefSeq" id="WP_262654382.1">
    <property type="nucleotide sequence ID" value="NZ_JAOQKE010000005.1"/>
</dbReference>
<keyword evidence="3 6" id="KW-0249">Electron transport</keyword>
<keyword evidence="5 6" id="KW-0411">Iron-sulfur</keyword>
<dbReference type="InterPro" id="IPR017900">
    <property type="entry name" value="4Fe4S_Fe_S_CS"/>
</dbReference>
<keyword evidence="4 6" id="KW-0408">Iron</keyword>
<evidence type="ECO:0000313" key="8">
    <source>
        <dbReference type="EMBL" id="MCU6724963.1"/>
    </source>
</evidence>
<keyword evidence="9" id="KW-1185">Reference proteome</keyword>
<dbReference type="PROSITE" id="PS51379">
    <property type="entry name" value="4FE4S_FER_2"/>
    <property type="match status" value="1"/>
</dbReference>